<dbReference type="EMBL" id="KI546166">
    <property type="protein sequence ID" value="EST42086.1"/>
    <property type="molecule type" value="Genomic_DNA"/>
</dbReference>
<organism evidence="1">
    <name type="scientific">Spironucleus salmonicida</name>
    <dbReference type="NCBI Taxonomy" id="348837"/>
    <lineage>
        <taxon>Eukaryota</taxon>
        <taxon>Metamonada</taxon>
        <taxon>Diplomonadida</taxon>
        <taxon>Hexamitidae</taxon>
        <taxon>Hexamitinae</taxon>
        <taxon>Spironucleus</taxon>
    </lineage>
</organism>
<reference evidence="1" key="1">
    <citation type="journal article" date="2014" name="PLoS Genet.">
        <title>The Genome of Spironucleus salmonicida Highlights a Fish Pathogen Adapted to Fluctuating Environments.</title>
        <authorList>
            <person name="Xu F."/>
            <person name="Jerlstrom-Hultqvist J."/>
            <person name="Einarsson E."/>
            <person name="Astvaldsson A."/>
            <person name="Svard S.G."/>
            <person name="Andersson J.O."/>
        </authorList>
    </citation>
    <scope>NUCLEOTIDE SEQUENCE</scope>
</reference>
<dbReference type="VEuPathDB" id="GiardiaDB:SS50377_22423"/>
<dbReference type="AlphaFoldDB" id="V6LEG2"/>
<protein>
    <submittedName>
        <fullName evidence="1">Uncharacterized protein</fullName>
    </submittedName>
</protein>
<sequence>MKKCNNCQTRATCQLACYHYFCGDCNDIMLNIIQQCAICQSYPIQVPFNEQKIEQKSIKYKDAQEMIQHLTNKYFRIEGILTYNKQYGYNLQLGNDVKINQNCIYNQKTILKELKDKKQIYIVHNDVVKSNQVELGAVFNNKIYIGKNTWADYYTFKSNMLINYNSAQFDPTLHQVQEDNYHDLNLLIQKLQFTYQSSINTTKDTKIYDTSTQKYSKNQQLQPLLNIIEDNNELCLVISQLKNQLIILKTNKVFKSINAENIAILHQYSAQIIFPLIFQKITNFTPVIVNMTESTSLTSQLNMLQNYSLFVVSSNDNIYQIARLDTASFQFHEQLVCFTFKINLGMLLFDVKFSIVTVENYTENMFVCANFRYLGTGKQFGKLTGKIGSFAVVKWTSIFIEMVQIGDLSCSELSYI</sequence>
<name>V6LEG2_9EUKA</name>
<evidence type="ECO:0000313" key="1">
    <source>
        <dbReference type="EMBL" id="EST42086.1"/>
    </source>
</evidence>
<proteinExistence type="predicted"/>
<gene>
    <name evidence="1" type="ORF">SS50377_18393</name>
</gene>
<accession>V6LEG2</accession>